<evidence type="ECO:0000256" key="7">
    <source>
        <dbReference type="SAM" id="Phobius"/>
    </source>
</evidence>
<evidence type="ECO:0000256" key="3">
    <source>
        <dbReference type="ARBA" id="ARBA00022692"/>
    </source>
</evidence>
<keyword evidence="3 7" id="KW-0812">Transmembrane</keyword>
<evidence type="ECO:0000256" key="1">
    <source>
        <dbReference type="ARBA" id="ARBA00004651"/>
    </source>
</evidence>
<keyword evidence="4 7" id="KW-1133">Transmembrane helix</keyword>
<feature type="transmembrane region" description="Helical" evidence="7">
    <location>
        <begin position="268"/>
        <end position="293"/>
    </location>
</feature>
<dbReference type="PANTHER" id="PTHR30572:SF4">
    <property type="entry name" value="ABC TRANSPORTER PERMEASE YTRF"/>
    <property type="match status" value="1"/>
</dbReference>
<feature type="transmembrane region" description="Helical" evidence="7">
    <location>
        <begin position="860"/>
        <end position="884"/>
    </location>
</feature>
<dbReference type="GO" id="GO:0022857">
    <property type="term" value="F:transmembrane transporter activity"/>
    <property type="evidence" value="ECO:0007669"/>
    <property type="project" value="TreeGrafter"/>
</dbReference>
<evidence type="ECO:0000313" key="10">
    <source>
        <dbReference type="Proteomes" id="UP000612585"/>
    </source>
</evidence>
<feature type="transmembrane region" description="Helical" evidence="7">
    <location>
        <begin position="412"/>
        <end position="432"/>
    </location>
</feature>
<evidence type="ECO:0000259" key="8">
    <source>
        <dbReference type="Pfam" id="PF02687"/>
    </source>
</evidence>
<dbReference type="Pfam" id="PF02687">
    <property type="entry name" value="FtsX"/>
    <property type="match status" value="1"/>
</dbReference>
<feature type="transmembrane region" description="Helical" evidence="7">
    <location>
        <begin position="363"/>
        <end position="391"/>
    </location>
</feature>
<evidence type="ECO:0000313" key="9">
    <source>
        <dbReference type="EMBL" id="GIJ52954.1"/>
    </source>
</evidence>
<keyword evidence="10" id="KW-1185">Reference proteome</keyword>
<organism evidence="9 10">
    <name type="scientific">Virgisporangium aurantiacum</name>
    <dbReference type="NCBI Taxonomy" id="175570"/>
    <lineage>
        <taxon>Bacteria</taxon>
        <taxon>Bacillati</taxon>
        <taxon>Actinomycetota</taxon>
        <taxon>Actinomycetes</taxon>
        <taxon>Micromonosporales</taxon>
        <taxon>Micromonosporaceae</taxon>
        <taxon>Virgisporangium</taxon>
    </lineage>
</organism>
<dbReference type="EMBL" id="BOPG01000003">
    <property type="protein sequence ID" value="GIJ52954.1"/>
    <property type="molecule type" value="Genomic_DNA"/>
</dbReference>
<feature type="transmembrane region" description="Helical" evidence="7">
    <location>
        <begin position="438"/>
        <end position="464"/>
    </location>
</feature>
<reference evidence="9" key="1">
    <citation type="submission" date="2021-01" db="EMBL/GenBank/DDBJ databases">
        <title>Whole genome shotgun sequence of Virgisporangium aurantiacum NBRC 16421.</title>
        <authorList>
            <person name="Komaki H."/>
            <person name="Tamura T."/>
        </authorList>
    </citation>
    <scope>NUCLEOTIDE SEQUENCE</scope>
    <source>
        <strain evidence="9">NBRC 16421</strain>
    </source>
</reference>
<name>A0A8J3YW07_9ACTN</name>
<sequence>MRAWLVALRIARREARRSKGRSALVLALIGLPVLAFTFFAVTYDTFDLTAAEKVDREIGTADIKLTQMYDGPVKQEPTGIGTQIETGGPVPLTGDVARSLLPAGSRIIPVTEGVTGFRTKAGRGRLVIWELDYTDPLARGMLRQVSGRAPANADEVVLTREAGKRLGAGVGGTVSNPEGSRTWKVVGLVEDPMDLRGQKVVFRPDAAPIAANERYSEWLADTPAPMTWADVVALNKRGAVGYSRVVMIDPPPYDPATMPPPNGNNGEAFRIGTIFAGALILEVVLLAAPAFAVGARRRRRELALVAAAGGSPAHLRRIVLADGVVLGALAAALGVVLGIVVAYTTRPLLDDNVMNQTPGAFRVFPSALAGLVLLAIGSGVLAAIVPAWTAARQPVVAALRGLYAVTRLRRRWAVLGLVTLVLGIAATAFGASRADDTISMAGMVIGEIGLVLCTPALVGLVARLGGRFPLSARIALRDVGRNRAAAAPAISAVLAAVAVSTLAGVTIASGTGRYIQSDRPLVMPAGWVAAEANEWPSGPNQEPPPPPPAAAFPALAAAMTATMPVTTTVPIGRPVCAGGSVCYLATERPAAQECPYINQGNLSREKQRAARNDPRCETTLRESYGPSFNEVVIDSKDLGTLVDLDAATLDAATAMLRAGGVLVADRFAVAGGRTTIAISGREGDPRKVELPALVLPPTDSPVVVVSPEGIAKLGLTSRPAGYIGVTDHRPTQAEEDAFLAAAAKVDGSWQITTQKPPTPEQEPFLVVLAIVAGVVTIGAAGIATGLAAAEGRADLTTLAAVGASPGVRRMLSLSRTGIVAGLGSLLGLLAGLGAAAAVITGQNRALASTWPAFEAPMPYVVPWLNVLVSLVVVPAAAMLGAALFTRARLPVERAA</sequence>
<evidence type="ECO:0000256" key="4">
    <source>
        <dbReference type="ARBA" id="ARBA00022989"/>
    </source>
</evidence>
<gene>
    <name evidence="9" type="ORF">Vau01_004700</name>
</gene>
<feature type="transmembrane region" description="Helical" evidence="7">
    <location>
        <begin position="319"/>
        <end position="343"/>
    </location>
</feature>
<comment type="similarity">
    <text evidence="6">Belongs to the ABC-4 integral membrane protein family.</text>
</comment>
<comment type="subcellular location">
    <subcellularLocation>
        <location evidence="1">Cell membrane</location>
        <topology evidence="1">Multi-pass membrane protein</topology>
    </subcellularLocation>
</comment>
<keyword evidence="5 7" id="KW-0472">Membrane</keyword>
<dbReference type="InterPro" id="IPR050250">
    <property type="entry name" value="Macrolide_Exporter_MacB"/>
</dbReference>
<dbReference type="InterPro" id="IPR003838">
    <property type="entry name" value="ABC3_permease_C"/>
</dbReference>
<dbReference type="AlphaFoldDB" id="A0A8J3YW07"/>
<dbReference type="RefSeq" id="WP_203986498.1">
    <property type="nucleotide sequence ID" value="NZ_BOPG01000003.1"/>
</dbReference>
<evidence type="ECO:0000256" key="5">
    <source>
        <dbReference type="ARBA" id="ARBA00023136"/>
    </source>
</evidence>
<feature type="domain" description="ABC3 transporter permease C-terminal" evidence="8">
    <location>
        <begin position="274"/>
        <end position="394"/>
    </location>
</feature>
<dbReference type="GO" id="GO:0005886">
    <property type="term" value="C:plasma membrane"/>
    <property type="evidence" value="ECO:0007669"/>
    <property type="project" value="UniProtKB-SubCell"/>
</dbReference>
<evidence type="ECO:0000256" key="6">
    <source>
        <dbReference type="ARBA" id="ARBA00038076"/>
    </source>
</evidence>
<feature type="transmembrane region" description="Helical" evidence="7">
    <location>
        <begin position="764"/>
        <end position="789"/>
    </location>
</feature>
<dbReference type="Proteomes" id="UP000612585">
    <property type="component" value="Unassembled WGS sequence"/>
</dbReference>
<accession>A0A8J3YW07</accession>
<protein>
    <recommendedName>
        <fullName evidence="8">ABC3 transporter permease C-terminal domain-containing protein</fullName>
    </recommendedName>
</protein>
<keyword evidence="2" id="KW-1003">Cell membrane</keyword>
<dbReference type="PANTHER" id="PTHR30572">
    <property type="entry name" value="MEMBRANE COMPONENT OF TRANSPORTER-RELATED"/>
    <property type="match status" value="1"/>
</dbReference>
<feature type="transmembrane region" description="Helical" evidence="7">
    <location>
        <begin position="818"/>
        <end position="840"/>
    </location>
</feature>
<proteinExistence type="inferred from homology"/>
<feature type="transmembrane region" description="Helical" evidence="7">
    <location>
        <begin position="485"/>
        <end position="508"/>
    </location>
</feature>
<evidence type="ECO:0000256" key="2">
    <source>
        <dbReference type="ARBA" id="ARBA00022475"/>
    </source>
</evidence>
<comment type="caution">
    <text evidence="9">The sequence shown here is derived from an EMBL/GenBank/DDBJ whole genome shotgun (WGS) entry which is preliminary data.</text>
</comment>